<evidence type="ECO:0000313" key="1">
    <source>
        <dbReference type="EMBL" id="KAF2293688.1"/>
    </source>
</evidence>
<keyword evidence="2" id="KW-1185">Reference proteome</keyword>
<dbReference type="Proteomes" id="UP000467840">
    <property type="component" value="Chromosome 7"/>
</dbReference>
<evidence type="ECO:0000313" key="2">
    <source>
        <dbReference type="Proteomes" id="UP000467840"/>
    </source>
</evidence>
<sequence>MGWGFQNTPDESRDRDVLDRMKPHENLKKLTMVHYGETWLLNGNVKVVDREFYGEDNLNPFPALETLHFKSMRKWENWNVNEVEFPRLRKLSIIWCPKLLGKLPSHLPSLQNLVIEQCLQLVVSFQRLPLISHLQIEGCRKQELGGGLAQQTSEGLWRIIFISTGRVHARLKKVRNVDYWS</sequence>
<dbReference type="InterPro" id="IPR032675">
    <property type="entry name" value="LRR_dom_sf"/>
</dbReference>
<evidence type="ECO:0008006" key="3">
    <source>
        <dbReference type="Google" id="ProtNLM"/>
    </source>
</evidence>
<dbReference type="PANTHER" id="PTHR47186:SF3">
    <property type="entry name" value="OS09G0267800 PROTEIN"/>
    <property type="match status" value="1"/>
</dbReference>
<dbReference type="EMBL" id="JAAGAX010000013">
    <property type="protein sequence ID" value="KAF2293688.1"/>
    <property type="molecule type" value="Genomic_DNA"/>
</dbReference>
<dbReference type="Gene3D" id="3.80.10.10">
    <property type="entry name" value="Ribonuclease Inhibitor"/>
    <property type="match status" value="1"/>
</dbReference>
<gene>
    <name evidence="1" type="ORF">GH714_004182</name>
</gene>
<name>A0A6A6L0D7_HEVBR</name>
<accession>A0A6A6L0D7</accession>
<proteinExistence type="predicted"/>
<reference evidence="1 2" key="1">
    <citation type="journal article" date="2020" name="Mol. Plant">
        <title>The Chromosome-Based Rubber Tree Genome Provides New Insights into Spurge Genome Evolution and Rubber Biosynthesis.</title>
        <authorList>
            <person name="Liu J."/>
            <person name="Shi C."/>
            <person name="Shi C.C."/>
            <person name="Li W."/>
            <person name="Zhang Q.J."/>
            <person name="Zhang Y."/>
            <person name="Li K."/>
            <person name="Lu H.F."/>
            <person name="Shi C."/>
            <person name="Zhu S.T."/>
            <person name="Xiao Z.Y."/>
            <person name="Nan H."/>
            <person name="Yue Y."/>
            <person name="Zhu X.G."/>
            <person name="Wu Y."/>
            <person name="Hong X.N."/>
            <person name="Fan G.Y."/>
            <person name="Tong Y."/>
            <person name="Zhang D."/>
            <person name="Mao C.L."/>
            <person name="Liu Y.L."/>
            <person name="Hao S.J."/>
            <person name="Liu W.Q."/>
            <person name="Lv M.Q."/>
            <person name="Zhang H.B."/>
            <person name="Liu Y."/>
            <person name="Hu-Tang G.R."/>
            <person name="Wang J.P."/>
            <person name="Wang J.H."/>
            <person name="Sun Y.H."/>
            <person name="Ni S.B."/>
            <person name="Chen W.B."/>
            <person name="Zhang X.C."/>
            <person name="Jiao Y.N."/>
            <person name="Eichler E.E."/>
            <person name="Li G.H."/>
            <person name="Liu X."/>
            <person name="Gao L.Z."/>
        </authorList>
    </citation>
    <scope>NUCLEOTIDE SEQUENCE [LARGE SCALE GENOMIC DNA]</scope>
    <source>
        <strain evidence="2">cv. GT1</strain>
        <tissue evidence="1">Leaf</tissue>
    </source>
</reference>
<dbReference type="PANTHER" id="PTHR47186">
    <property type="entry name" value="LEUCINE-RICH REPEAT-CONTAINING PROTEIN 57"/>
    <property type="match status" value="1"/>
</dbReference>
<dbReference type="SUPFAM" id="SSF52058">
    <property type="entry name" value="L domain-like"/>
    <property type="match status" value="1"/>
</dbReference>
<organism evidence="1 2">
    <name type="scientific">Hevea brasiliensis</name>
    <name type="common">Para rubber tree</name>
    <name type="synonym">Siphonia brasiliensis</name>
    <dbReference type="NCBI Taxonomy" id="3981"/>
    <lineage>
        <taxon>Eukaryota</taxon>
        <taxon>Viridiplantae</taxon>
        <taxon>Streptophyta</taxon>
        <taxon>Embryophyta</taxon>
        <taxon>Tracheophyta</taxon>
        <taxon>Spermatophyta</taxon>
        <taxon>Magnoliopsida</taxon>
        <taxon>eudicotyledons</taxon>
        <taxon>Gunneridae</taxon>
        <taxon>Pentapetalae</taxon>
        <taxon>rosids</taxon>
        <taxon>fabids</taxon>
        <taxon>Malpighiales</taxon>
        <taxon>Euphorbiaceae</taxon>
        <taxon>Crotonoideae</taxon>
        <taxon>Micrandreae</taxon>
        <taxon>Hevea</taxon>
    </lineage>
</organism>
<protein>
    <recommendedName>
        <fullName evidence="3">NB-ARC domain-containing protein</fullName>
    </recommendedName>
</protein>
<dbReference type="AlphaFoldDB" id="A0A6A6L0D7"/>
<comment type="caution">
    <text evidence="1">The sequence shown here is derived from an EMBL/GenBank/DDBJ whole genome shotgun (WGS) entry which is preliminary data.</text>
</comment>